<dbReference type="Proteomes" id="UP001058271">
    <property type="component" value="Chromosome"/>
</dbReference>
<dbReference type="EMBL" id="CP073721">
    <property type="protein sequence ID" value="UWZ37912.1"/>
    <property type="molecule type" value="Genomic_DNA"/>
</dbReference>
<sequence length="113" mass="13312">MTADVWRAIPGTRWQDRAAPMLQDDAIGVDREGNPDPTSTDRRWLWRLEGRLAVGATNEWLRKLRCDLQEYLRETCVHQWDNPDGYHYIEPENPATPKIRQCRWCAHVEDVKP</sequence>
<proteinExistence type="predicted"/>
<dbReference type="RefSeq" id="WP_260727274.1">
    <property type="nucleotide sequence ID" value="NZ_BAAABS010000033.1"/>
</dbReference>
<gene>
    <name evidence="1" type="ORF">Drose_06445</name>
</gene>
<protein>
    <submittedName>
        <fullName evidence="1">Uncharacterized protein</fullName>
    </submittedName>
</protein>
<reference evidence="1" key="1">
    <citation type="submission" date="2021-04" db="EMBL/GenBank/DDBJ databases">
        <title>Biosynthetic gene clusters of Dactylosporangioum roseum.</title>
        <authorList>
            <person name="Hartkoorn R.C."/>
            <person name="Beaudoing E."/>
            <person name="Hot D."/>
            <person name="Moureu S."/>
        </authorList>
    </citation>
    <scope>NUCLEOTIDE SEQUENCE</scope>
    <source>
        <strain evidence="1">NRRL B-16295</strain>
    </source>
</reference>
<name>A0ABY5Z8W7_9ACTN</name>
<accession>A0ABY5Z8W7</accession>
<keyword evidence="2" id="KW-1185">Reference proteome</keyword>
<evidence type="ECO:0000313" key="1">
    <source>
        <dbReference type="EMBL" id="UWZ37912.1"/>
    </source>
</evidence>
<organism evidence="1 2">
    <name type="scientific">Dactylosporangium roseum</name>
    <dbReference type="NCBI Taxonomy" id="47989"/>
    <lineage>
        <taxon>Bacteria</taxon>
        <taxon>Bacillati</taxon>
        <taxon>Actinomycetota</taxon>
        <taxon>Actinomycetes</taxon>
        <taxon>Micromonosporales</taxon>
        <taxon>Micromonosporaceae</taxon>
        <taxon>Dactylosporangium</taxon>
    </lineage>
</organism>
<evidence type="ECO:0000313" key="2">
    <source>
        <dbReference type="Proteomes" id="UP001058271"/>
    </source>
</evidence>